<evidence type="ECO:0000256" key="1">
    <source>
        <dbReference type="ARBA" id="ARBA00004141"/>
    </source>
</evidence>
<name>A0AAV6IJC0_9ERIC</name>
<evidence type="ECO:0000256" key="3">
    <source>
        <dbReference type="ARBA" id="ARBA00022692"/>
    </source>
</evidence>
<dbReference type="InterPro" id="IPR027417">
    <property type="entry name" value="P-loop_NTPase"/>
</dbReference>
<evidence type="ECO:0000256" key="2">
    <source>
        <dbReference type="ARBA" id="ARBA00022448"/>
    </source>
</evidence>
<dbReference type="Gene3D" id="3.40.50.300">
    <property type="entry name" value="P-loop containing nucleotide triphosphate hydrolases"/>
    <property type="match status" value="1"/>
</dbReference>
<dbReference type="AlphaFoldDB" id="A0AAV6IJC0"/>
<comment type="caution">
    <text evidence="6">The sequence shown here is derived from an EMBL/GenBank/DDBJ whole genome shotgun (WGS) entry which is preliminary data.</text>
</comment>
<keyword evidence="4" id="KW-1133">Transmembrane helix</keyword>
<dbReference type="GO" id="GO:0016020">
    <property type="term" value="C:membrane"/>
    <property type="evidence" value="ECO:0007669"/>
    <property type="project" value="UniProtKB-SubCell"/>
</dbReference>
<dbReference type="SUPFAM" id="SSF52540">
    <property type="entry name" value="P-loop containing nucleoside triphosphate hydrolases"/>
    <property type="match status" value="1"/>
</dbReference>
<dbReference type="EMBL" id="JACTNZ010000010">
    <property type="protein sequence ID" value="KAG5527114.1"/>
    <property type="molecule type" value="Genomic_DNA"/>
</dbReference>
<dbReference type="Proteomes" id="UP000823749">
    <property type="component" value="Chromosome 10"/>
</dbReference>
<evidence type="ECO:0000256" key="4">
    <source>
        <dbReference type="ARBA" id="ARBA00022989"/>
    </source>
</evidence>
<gene>
    <name evidence="6" type="ORF">RHGRI_028135</name>
</gene>
<evidence type="ECO:0000313" key="6">
    <source>
        <dbReference type="EMBL" id="KAG5527114.1"/>
    </source>
</evidence>
<organism evidence="6 7">
    <name type="scientific">Rhododendron griersonianum</name>
    <dbReference type="NCBI Taxonomy" id="479676"/>
    <lineage>
        <taxon>Eukaryota</taxon>
        <taxon>Viridiplantae</taxon>
        <taxon>Streptophyta</taxon>
        <taxon>Embryophyta</taxon>
        <taxon>Tracheophyta</taxon>
        <taxon>Spermatophyta</taxon>
        <taxon>Magnoliopsida</taxon>
        <taxon>eudicotyledons</taxon>
        <taxon>Gunneridae</taxon>
        <taxon>Pentapetalae</taxon>
        <taxon>asterids</taxon>
        <taxon>Ericales</taxon>
        <taxon>Ericaceae</taxon>
        <taxon>Ericoideae</taxon>
        <taxon>Rhodoreae</taxon>
        <taxon>Rhododendron</taxon>
    </lineage>
</organism>
<dbReference type="PANTHER" id="PTHR48041">
    <property type="entry name" value="ABC TRANSPORTER G FAMILY MEMBER 28"/>
    <property type="match status" value="1"/>
</dbReference>
<dbReference type="PANTHER" id="PTHR48041:SF11">
    <property type="entry name" value="ABC TRANSPORTER G FAMILY MEMBER 16"/>
    <property type="match status" value="1"/>
</dbReference>
<keyword evidence="2" id="KW-0813">Transport</keyword>
<keyword evidence="7" id="KW-1185">Reference proteome</keyword>
<proteinExistence type="predicted"/>
<reference evidence="6" key="1">
    <citation type="submission" date="2020-08" db="EMBL/GenBank/DDBJ databases">
        <title>Plant Genome Project.</title>
        <authorList>
            <person name="Zhang R.-G."/>
        </authorList>
    </citation>
    <scope>NUCLEOTIDE SEQUENCE</scope>
    <source>
        <strain evidence="6">WSP0</strain>
        <tissue evidence="6">Leaf</tissue>
    </source>
</reference>
<comment type="subcellular location">
    <subcellularLocation>
        <location evidence="1">Membrane</location>
        <topology evidence="1">Multi-pass membrane protein</topology>
    </subcellularLocation>
</comment>
<evidence type="ECO:0000313" key="7">
    <source>
        <dbReference type="Proteomes" id="UP000823749"/>
    </source>
</evidence>
<evidence type="ECO:0000256" key="5">
    <source>
        <dbReference type="ARBA" id="ARBA00023136"/>
    </source>
</evidence>
<sequence length="251" mass="27956">MRVQALIDQFGLRNAAKTVIDDEGHRGLSDGEWQRVSIGINIIHDLIILFLNELTLDLDSISTFIVVKVLQRNTHCGEGSMASGLVTLRRLREGWEGRAAVVDGKEAPPPPTRNSNLFVRRGFSECSIECIPEEKRKKINRSRGSKYYMKKLQPDMSGISIDRSRNDELFQGFLTMLTLEAIPSSQTSNICLPCSSATPPSEWIPPSSFVKINYDTSWEANSESGVVGIVIKDGSGKQYTSSWKEDWSAAM</sequence>
<keyword evidence="5" id="KW-0472">Membrane</keyword>
<accession>A0AAV6IJC0</accession>
<dbReference type="GO" id="GO:0042626">
    <property type="term" value="F:ATPase-coupled transmembrane transporter activity"/>
    <property type="evidence" value="ECO:0007669"/>
    <property type="project" value="TreeGrafter"/>
</dbReference>
<keyword evidence="3" id="KW-0812">Transmembrane</keyword>
<protein>
    <submittedName>
        <fullName evidence="6">Uncharacterized protein</fullName>
    </submittedName>
</protein>
<dbReference type="InterPro" id="IPR050352">
    <property type="entry name" value="ABCG_transporters"/>
</dbReference>